<protein>
    <submittedName>
        <fullName evidence="1">Uncharacterized protein</fullName>
    </submittedName>
</protein>
<name>Q9SNZ5_ORYSA</name>
<proteinExistence type="predicted"/>
<accession>Q9SNZ5</accession>
<reference evidence="1" key="1">
    <citation type="submission" date="1999-10" db="EMBL/GenBank/DDBJ databases">
        <title>Oryza sativa Variety IR64(cDNA clone AGTSAL-11 from 7 days old seedling).</title>
        <authorList>
            <person name="Patell V.M."/>
            <person name="Mathai C.A."/>
            <person name="Divya C."/>
            <person name="Ashok M."/>
        </authorList>
    </citation>
    <scope>NUCLEOTIDE SEQUENCE</scope>
    <source>
        <tissue evidence="1">7 day old seedling</tissue>
    </source>
</reference>
<feature type="non-terminal residue" evidence="1">
    <location>
        <position position="143"/>
    </location>
</feature>
<sequence>MVDTNFPISEQSETHAWCWSSSTTRSPSRHHLHRERIPCLALGVTAICSLVWIHVSHGGGISVALCSQCLQTNALRPRPDCLTNNGGCYGECHGSLGHVDRFPQHSNEWNSGMDSCKPLRGEFLGVLTPHPKMEFAAIRAGKV</sequence>
<evidence type="ECO:0000313" key="1">
    <source>
        <dbReference type="EMBL" id="AAF06789.1"/>
    </source>
</evidence>
<dbReference type="AlphaFoldDB" id="Q9SNZ5"/>
<dbReference type="EMBL" id="AF192975">
    <property type="protein sequence ID" value="AAF06789.1"/>
    <property type="molecule type" value="Genomic_DNA"/>
</dbReference>
<organism evidence="1">
    <name type="scientific">Oryza sativa</name>
    <name type="common">Rice</name>
    <dbReference type="NCBI Taxonomy" id="4530"/>
    <lineage>
        <taxon>Eukaryota</taxon>
        <taxon>Viridiplantae</taxon>
        <taxon>Streptophyta</taxon>
        <taxon>Embryophyta</taxon>
        <taxon>Tracheophyta</taxon>
        <taxon>Spermatophyta</taxon>
        <taxon>Magnoliopsida</taxon>
        <taxon>Liliopsida</taxon>
        <taxon>Poales</taxon>
        <taxon>Poaceae</taxon>
        <taxon>BOP clade</taxon>
        <taxon>Oryzoideae</taxon>
        <taxon>Oryzeae</taxon>
        <taxon>Oryzinae</taxon>
        <taxon>Oryza</taxon>
    </lineage>
</organism>